<accession>A0ABU0R418</accession>
<name>A0ABU0R418_9MICO</name>
<evidence type="ECO:0000313" key="2">
    <source>
        <dbReference type="Proteomes" id="UP001239083"/>
    </source>
</evidence>
<evidence type="ECO:0000313" key="1">
    <source>
        <dbReference type="EMBL" id="MDQ0892821.1"/>
    </source>
</evidence>
<reference evidence="1 2" key="1">
    <citation type="submission" date="2023-07" db="EMBL/GenBank/DDBJ databases">
        <title>Comparative genomics of wheat-associated soil bacteria to identify genetic determinants of phenazine resistance.</title>
        <authorList>
            <person name="Mouncey N."/>
        </authorList>
    </citation>
    <scope>NUCLEOTIDE SEQUENCE [LARGE SCALE GENOMIC DNA]</scope>
    <source>
        <strain evidence="1 2">V3I3</strain>
    </source>
</reference>
<comment type="caution">
    <text evidence="1">The sequence shown here is derived from an EMBL/GenBank/DDBJ whole genome shotgun (WGS) entry which is preliminary data.</text>
</comment>
<dbReference type="EMBL" id="JAUSYY010000001">
    <property type="protein sequence ID" value="MDQ0892821.1"/>
    <property type="molecule type" value="Genomic_DNA"/>
</dbReference>
<dbReference type="Proteomes" id="UP001239083">
    <property type="component" value="Unassembled WGS sequence"/>
</dbReference>
<organism evidence="1 2">
    <name type="scientific">Agromyces ramosus</name>
    <dbReference type="NCBI Taxonomy" id="33879"/>
    <lineage>
        <taxon>Bacteria</taxon>
        <taxon>Bacillati</taxon>
        <taxon>Actinomycetota</taxon>
        <taxon>Actinomycetes</taxon>
        <taxon>Micrococcales</taxon>
        <taxon>Microbacteriaceae</taxon>
        <taxon>Agromyces</taxon>
    </lineage>
</organism>
<gene>
    <name evidence="1" type="ORF">QFZ26_000376</name>
</gene>
<proteinExistence type="predicted"/>
<sequence>MSFGVADGAVNCQITASSDDPSIAAWGCAVLSQTWRWEDTEFAEYCAQFEEFGCRNGLVVRGPDSATPRRNTDSDFGGYPATHLLADGERITVDTVSCEPAGEGVRCEDDSSGHGFELSAAAIEAW</sequence>
<keyword evidence="2" id="KW-1185">Reference proteome</keyword>
<dbReference type="RefSeq" id="WP_307038798.1">
    <property type="nucleotide sequence ID" value="NZ_JAUSYY010000001.1"/>
</dbReference>
<protein>
    <submittedName>
        <fullName evidence="1">Uncharacterized protein</fullName>
    </submittedName>
</protein>